<keyword evidence="2" id="KW-0547">Nucleotide-binding</keyword>
<dbReference type="SUPFAM" id="SSF46785">
    <property type="entry name" value="Winged helix' DNA-binding domain"/>
    <property type="match status" value="1"/>
</dbReference>
<gene>
    <name evidence="10" type="ORF">METZ01_LOCUS26546</name>
</gene>
<dbReference type="InterPro" id="IPR008824">
    <property type="entry name" value="RuvB-like_N"/>
</dbReference>
<dbReference type="InterPro" id="IPR003593">
    <property type="entry name" value="AAA+_ATPase"/>
</dbReference>
<keyword evidence="3" id="KW-0227">DNA damage</keyword>
<dbReference type="GO" id="GO:0003677">
    <property type="term" value="F:DNA binding"/>
    <property type="evidence" value="ECO:0007669"/>
    <property type="project" value="UniProtKB-KW"/>
</dbReference>
<proteinExistence type="inferred from homology"/>
<keyword evidence="5" id="KW-0067">ATP-binding</keyword>
<dbReference type="GO" id="GO:0006281">
    <property type="term" value="P:DNA repair"/>
    <property type="evidence" value="ECO:0007669"/>
    <property type="project" value="UniProtKB-KW"/>
</dbReference>
<dbReference type="Gene3D" id="1.10.8.60">
    <property type="match status" value="1"/>
</dbReference>
<evidence type="ECO:0000256" key="3">
    <source>
        <dbReference type="ARBA" id="ARBA00022763"/>
    </source>
</evidence>
<dbReference type="HAMAP" id="MF_00016">
    <property type="entry name" value="DNA_HJ_migration_RuvB"/>
    <property type="match status" value="1"/>
</dbReference>
<dbReference type="InterPro" id="IPR004605">
    <property type="entry name" value="DNA_helicase_Holl-junc_RuvB"/>
</dbReference>
<dbReference type="InterPro" id="IPR036390">
    <property type="entry name" value="WH_DNA-bd_sf"/>
</dbReference>
<dbReference type="SUPFAM" id="SSF52540">
    <property type="entry name" value="P-loop containing nucleoside triphosphate hydrolases"/>
    <property type="match status" value="1"/>
</dbReference>
<dbReference type="Pfam" id="PF17864">
    <property type="entry name" value="AAA_lid_4"/>
    <property type="match status" value="1"/>
</dbReference>
<dbReference type="InterPro" id="IPR008823">
    <property type="entry name" value="RuvB_wg_C"/>
</dbReference>
<dbReference type="GO" id="GO:0009378">
    <property type="term" value="F:four-way junction helicase activity"/>
    <property type="evidence" value="ECO:0007669"/>
    <property type="project" value="InterPro"/>
</dbReference>
<dbReference type="Pfam" id="PF05496">
    <property type="entry name" value="RuvB_N"/>
    <property type="match status" value="1"/>
</dbReference>
<evidence type="ECO:0000256" key="4">
    <source>
        <dbReference type="ARBA" id="ARBA00022801"/>
    </source>
</evidence>
<dbReference type="NCBIfam" id="NF000868">
    <property type="entry name" value="PRK00080.1"/>
    <property type="match status" value="1"/>
</dbReference>
<dbReference type="PANTHER" id="PTHR42848:SF1">
    <property type="entry name" value="HOLLIDAY JUNCTION BRANCH MIGRATION COMPLEX SUBUNIT RUVB"/>
    <property type="match status" value="1"/>
</dbReference>
<name>A0A381Q303_9ZZZZ</name>
<dbReference type="EMBL" id="UINC01001186">
    <property type="protein sequence ID" value="SUZ73692.1"/>
    <property type="molecule type" value="Genomic_DNA"/>
</dbReference>
<protein>
    <recommendedName>
        <fullName evidence="9">AAA+ ATPase domain-containing protein</fullName>
    </recommendedName>
</protein>
<evidence type="ECO:0000256" key="1">
    <source>
        <dbReference type="ARBA" id="ARBA00022490"/>
    </source>
</evidence>
<dbReference type="Gene3D" id="3.40.50.300">
    <property type="entry name" value="P-loop containing nucleotide triphosphate hydrolases"/>
    <property type="match status" value="1"/>
</dbReference>
<dbReference type="SMART" id="SM00382">
    <property type="entry name" value="AAA"/>
    <property type="match status" value="1"/>
</dbReference>
<dbReference type="GO" id="GO:0005524">
    <property type="term" value="F:ATP binding"/>
    <property type="evidence" value="ECO:0007669"/>
    <property type="project" value="UniProtKB-KW"/>
</dbReference>
<evidence type="ECO:0000259" key="9">
    <source>
        <dbReference type="SMART" id="SM00382"/>
    </source>
</evidence>
<feature type="domain" description="AAA+ ATPase" evidence="9">
    <location>
        <begin position="53"/>
        <end position="184"/>
    </location>
</feature>
<dbReference type="GO" id="GO:0006310">
    <property type="term" value="P:DNA recombination"/>
    <property type="evidence" value="ECO:0007669"/>
    <property type="project" value="UniProtKB-KW"/>
</dbReference>
<keyword evidence="4" id="KW-0378">Hydrolase</keyword>
<reference evidence="10" key="1">
    <citation type="submission" date="2018-05" db="EMBL/GenBank/DDBJ databases">
        <authorList>
            <person name="Lanie J.A."/>
            <person name="Ng W.-L."/>
            <person name="Kazmierczak K.M."/>
            <person name="Andrzejewski T.M."/>
            <person name="Davidsen T.M."/>
            <person name="Wayne K.J."/>
            <person name="Tettelin H."/>
            <person name="Glass J.I."/>
            <person name="Rusch D."/>
            <person name="Podicherti R."/>
            <person name="Tsui H.-C.T."/>
            <person name="Winkler M.E."/>
        </authorList>
    </citation>
    <scope>NUCLEOTIDE SEQUENCE</scope>
</reference>
<dbReference type="PANTHER" id="PTHR42848">
    <property type="match status" value="1"/>
</dbReference>
<evidence type="ECO:0000256" key="6">
    <source>
        <dbReference type="ARBA" id="ARBA00023125"/>
    </source>
</evidence>
<evidence type="ECO:0000256" key="7">
    <source>
        <dbReference type="ARBA" id="ARBA00023172"/>
    </source>
</evidence>
<evidence type="ECO:0000256" key="2">
    <source>
        <dbReference type="ARBA" id="ARBA00022741"/>
    </source>
</evidence>
<dbReference type="NCBIfam" id="TIGR00635">
    <property type="entry name" value="ruvB"/>
    <property type="match status" value="1"/>
</dbReference>
<organism evidence="10">
    <name type="scientific">marine metagenome</name>
    <dbReference type="NCBI Taxonomy" id="408172"/>
    <lineage>
        <taxon>unclassified sequences</taxon>
        <taxon>metagenomes</taxon>
        <taxon>ecological metagenomes</taxon>
    </lineage>
</organism>
<keyword evidence="8" id="KW-0234">DNA repair</keyword>
<dbReference type="GO" id="GO:0016787">
    <property type="term" value="F:hydrolase activity"/>
    <property type="evidence" value="ECO:0007669"/>
    <property type="project" value="UniProtKB-KW"/>
</dbReference>
<evidence type="ECO:0000313" key="10">
    <source>
        <dbReference type="EMBL" id="SUZ73692.1"/>
    </source>
</evidence>
<accession>A0A381Q303</accession>
<dbReference type="InterPro" id="IPR036388">
    <property type="entry name" value="WH-like_DNA-bd_sf"/>
</dbReference>
<dbReference type="Gene3D" id="1.10.10.10">
    <property type="entry name" value="Winged helix-like DNA-binding domain superfamily/Winged helix DNA-binding domain"/>
    <property type="match status" value="1"/>
</dbReference>
<sequence>MTDPHITTPAPQEEDLVADQTLRPTNFDEFVGQSDVVENLKLYIEASQKRGEALDHVLLFGPPGLGKTTLAHIISKELDVNLKQTSGPVMERAADLAGLLTNLRGRDVFFIDEVHRINNVVEEYLYSAMEDYGIDILIDKGPSARSVRLNLEPFTLIGATTRLGSLTSPMRDRFGVVLRVDFYEVQDLIQIISRSAKILSVKIDKGGASELASRSRGTPRVANRILRRTRDYAEVKADGKITKEVAMKSLEKLGIDGHGLDDMDRAILSSLVEKFSGGPVGLNSLSVAIGEDSQTIEDVYEPFLIKEGFIQRTARGRVAEERAFKYLGIEKLENQQKLFD</sequence>
<evidence type="ECO:0000256" key="8">
    <source>
        <dbReference type="ARBA" id="ARBA00023204"/>
    </source>
</evidence>
<dbReference type="Pfam" id="PF05491">
    <property type="entry name" value="WHD_RuvB"/>
    <property type="match status" value="1"/>
</dbReference>
<evidence type="ECO:0000256" key="5">
    <source>
        <dbReference type="ARBA" id="ARBA00022840"/>
    </source>
</evidence>
<dbReference type="InterPro" id="IPR041445">
    <property type="entry name" value="AAA_lid_4"/>
</dbReference>
<dbReference type="CDD" id="cd00009">
    <property type="entry name" value="AAA"/>
    <property type="match status" value="1"/>
</dbReference>
<dbReference type="InterPro" id="IPR027417">
    <property type="entry name" value="P-loop_NTPase"/>
</dbReference>
<keyword evidence="1" id="KW-0963">Cytoplasm</keyword>
<dbReference type="AlphaFoldDB" id="A0A381Q303"/>
<keyword evidence="6" id="KW-0238">DNA-binding</keyword>
<keyword evidence="7" id="KW-0233">DNA recombination</keyword>